<dbReference type="Gene3D" id="3.30.1360.170">
    <property type="match status" value="1"/>
</dbReference>
<feature type="binding site" evidence="2">
    <location>
        <begin position="172"/>
        <end position="174"/>
    </location>
    <ligand>
        <name>FAD</name>
        <dbReference type="ChEBI" id="CHEBI:57692"/>
        <note>ligand shared between neighboring subunits</note>
    </ligand>
</feature>
<keyword evidence="2" id="KW-0274">FAD</keyword>
<dbReference type="PANTHER" id="PTHR34934:SF1">
    <property type="entry name" value="FLAVIN-DEPENDENT THYMIDYLATE SYNTHASE"/>
    <property type="match status" value="1"/>
</dbReference>
<dbReference type="GeneID" id="87106377"/>
<comment type="pathway">
    <text evidence="2">Pyrimidine metabolism; dTTP biosynthesis.</text>
</comment>
<comment type="function">
    <text evidence="2">Catalyzes the reductive methylation of 2'-deoxyuridine-5'-monophosphate (dUMP) to 2'-deoxythymidine-5'-monophosphate (dTMP) while utilizing 5,10-methylenetetrahydrofolate (mTHF) as the methyl donor, and NADPH and FADH(2) as the reductant.</text>
</comment>
<comment type="catalytic activity">
    <reaction evidence="2">
        <text>dUMP + (6R)-5,10-methylene-5,6,7,8-tetrahydrofolate + NADPH + H(+) = dTMP + (6S)-5,6,7,8-tetrahydrofolate + NADP(+)</text>
        <dbReference type="Rhea" id="RHEA:29043"/>
        <dbReference type="ChEBI" id="CHEBI:15378"/>
        <dbReference type="ChEBI" id="CHEBI:15636"/>
        <dbReference type="ChEBI" id="CHEBI:57453"/>
        <dbReference type="ChEBI" id="CHEBI:57783"/>
        <dbReference type="ChEBI" id="CHEBI:58349"/>
        <dbReference type="ChEBI" id="CHEBI:63528"/>
        <dbReference type="ChEBI" id="CHEBI:246422"/>
        <dbReference type="EC" id="2.1.1.148"/>
    </reaction>
</comment>
<keyword evidence="2" id="KW-0285">Flavoprotein</keyword>
<dbReference type="InterPro" id="IPR036098">
    <property type="entry name" value="Thymidylate_synthase_ThyX_sf"/>
</dbReference>
<dbReference type="HAMAP" id="MF_01408">
    <property type="entry name" value="ThyX"/>
    <property type="match status" value="1"/>
</dbReference>
<dbReference type="HOGENOM" id="CLU_067790_0_0_0"/>
<dbReference type="RefSeq" id="WP_014730357.1">
    <property type="nucleotide sequence ID" value="NC_017934.1"/>
</dbReference>
<dbReference type="PROSITE" id="PS51331">
    <property type="entry name" value="THYX"/>
    <property type="match status" value="1"/>
</dbReference>
<feature type="binding site" evidence="2">
    <location>
        <begin position="75"/>
        <end position="78"/>
    </location>
    <ligand>
        <name>dUMP</name>
        <dbReference type="ChEBI" id="CHEBI:246422"/>
        <note>ligand shared between dimeric partners</note>
    </ligand>
</feature>
<keyword evidence="4" id="KW-1185">Reference proteome</keyword>
<dbReference type="EMBL" id="CP003532">
    <property type="protein sequence ID" value="AFK06250.1"/>
    <property type="molecule type" value="Genomic_DNA"/>
</dbReference>
<proteinExistence type="inferred from homology"/>
<keyword evidence="2" id="KW-0545">Nucleotide biosynthesis</keyword>
<dbReference type="EC" id="2.1.1.148" evidence="2"/>
<keyword evidence="2" id="KW-0521">NADP</keyword>
<dbReference type="GO" id="GO:0032259">
    <property type="term" value="P:methylation"/>
    <property type="evidence" value="ECO:0007669"/>
    <property type="project" value="UniProtKB-KW"/>
</dbReference>
<dbReference type="NCBIfam" id="TIGR02170">
    <property type="entry name" value="thyX"/>
    <property type="match status" value="1"/>
</dbReference>
<gene>
    <name evidence="2" type="primary">thyX</name>
    <name evidence="3" type="ORF">Theba_0527</name>
</gene>
<dbReference type="Proteomes" id="UP000002881">
    <property type="component" value="Chromosome"/>
</dbReference>
<feature type="binding site" evidence="2">
    <location>
        <position position="86"/>
    </location>
    <ligand>
        <name>FAD</name>
        <dbReference type="ChEBI" id="CHEBI:57692"/>
        <note>ligand shared between neighboring subunits</note>
    </ligand>
</feature>
<dbReference type="SUPFAM" id="SSF69796">
    <property type="entry name" value="Thymidylate synthase-complementing protein Thy1"/>
    <property type="match status" value="1"/>
</dbReference>
<dbReference type="CDD" id="cd20175">
    <property type="entry name" value="ThyX"/>
    <property type="match status" value="1"/>
</dbReference>
<evidence type="ECO:0000313" key="3">
    <source>
        <dbReference type="EMBL" id="AFK06250.1"/>
    </source>
</evidence>
<dbReference type="GO" id="GO:0004799">
    <property type="term" value="F:thymidylate synthase activity"/>
    <property type="evidence" value="ECO:0007669"/>
    <property type="project" value="TreeGrafter"/>
</dbReference>
<dbReference type="eggNOG" id="COG1351">
    <property type="taxonomic scope" value="Bacteria"/>
</dbReference>
<dbReference type="GO" id="GO:0006235">
    <property type="term" value="P:dTTP biosynthetic process"/>
    <property type="evidence" value="ECO:0007669"/>
    <property type="project" value="UniProtKB-UniRule"/>
</dbReference>
<feature type="binding site" description="in other chain" evidence="2">
    <location>
        <begin position="86"/>
        <end position="90"/>
    </location>
    <ligand>
        <name>dUMP</name>
        <dbReference type="ChEBI" id="CHEBI:246422"/>
        <note>ligand shared between dimeric partners</note>
    </ligand>
</feature>
<keyword evidence="1 2" id="KW-0808">Transferase</keyword>
<comment type="cofactor">
    <cofactor evidence="2">
        <name>FAD</name>
        <dbReference type="ChEBI" id="CHEBI:57692"/>
    </cofactor>
    <text evidence="2">Binds 4 FAD per tetramer. Each FAD binding site is formed by three monomers.</text>
</comment>
<dbReference type="PANTHER" id="PTHR34934">
    <property type="entry name" value="FLAVIN-DEPENDENT THYMIDYLATE SYNTHASE"/>
    <property type="match status" value="1"/>
</dbReference>
<name>I2F2U7_9BACT</name>
<feature type="binding site" evidence="2">
    <location>
        <begin position="78"/>
        <end position="80"/>
    </location>
    <ligand>
        <name>FAD</name>
        <dbReference type="ChEBI" id="CHEBI:57692"/>
        <note>ligand shared between neighboring subunits</note>
    </ligand>
</feature>
<dbReference type="AlphaFoldDB" id="I2F2U7"/>
<dbReference type="Pfam" id="PF02511">
    <property type="entry name" value="Thy1"/>
    <property type="match status" value="1"/>
</dbReference>
<feature type="binding site" evidence="2">
    <location>
        <position position="183"/>
    </location>
    <ligand>
        <name>dUMP</name>
        <dbReference type="ChEBI" id="CHEBI:246422"/>
        <note>ligand shared between dimeric partners</note>
    </ligand>
</feature>
<dbReference type="KEGG" id="mpg:Theba_0527"/>
<evidence type="ECO:0000256" key="1">
    <source>
        <dbReference type="ARBA" id="ARBA00022679"/>
    </source>
</evidence>
<evidence type="ECO:0000256" key="2">
    <source>
        <dbReference type="HAMAP-Rule" id="MF_01408"/>
    </source>
</evidence>
<evidence type="ECO:0000313" key="4">
    <source>
        <dbReference type="Proteomes" id="UP000002881"/>
    </source>
</evidence>
<dbReference type="UniPathway" id="UPA00575"/>
<comment type="similarity">
    <text evidence="2">Belongs to the thymidylate synthase ThyX family.</text>
</comment>
<dbReference type="GO" id="GO:0050797">
    <property type="term" value="F:thymidylate synthase (FAD) activity"/>
    <property type="evidence" value="ECO:0007669"/>
    <property type="project" value="UniProtKB-UniRule"/>
</dbReference>
<protein>
    <recommendedName>
        <fullName evidence="2">Flavin-dependent thymidylate synthase</fullName>
        <shortName evidence="2">FDTS</shortName>
        <ecNumber evidence="2">2.1.1.148</ecNumber>
    </recommendedName>
    <alternativeName>
        <fullName evidence="2">FAD-dependent thymidylate synthase</fullName>
    </alternativeName>
    <alternativeName>
        <fullName evidence="2">Thymidylate synthase ThyX</fullName>
        <shortName evidence="2">TS</shortName>
        <shortName evidence="2">TSase</shortName>
    </alternativeName>
</protein>
<dbReference type="GO" id="GO:0006231">
    <property type="term" value="P:dTMP biosynthetic process"/>
    <property type="evidence" value="ECO:0007669"/>
    <property type="project" value="UniProtKB-UniRule"/>
</dbReference>
<accession>I2F2U7</accession>
<dbReference type="GO" id="GO:0050660">
    <property type="term" value="F:flavin adenine dinucleotide binding"/>
    <property type="evidence" value="ECO:0007669"/>
    <property type="project" value="UniProtKB-UniRule"/>
</dbReference>
<dbReference type="GO" id="GO:0070402">
    <property type="term" value="F:NADPH binding"/>
    <property type="evidence" value="ECO:0007669"/>
    <property type="project" value="TreeGrafter"/>
</dbReference>
<feature type="binding site" description="in other chain" evidence="2">
    <location>
        <position position="156"/>
    </location>
    <ligand>
        <name>dUMP</name>
        <dbReference type="ChEBI" id="CHEBI:246422"/>
        <note>ligand shared between dimeric partners</note>
    </ligand>
</feature>
<feature type="active site" description="Involved in ionization of N3 of dUMP, leading to its activation" evidence="2">
    <location>
        <position position="183"/>
    </location>
</feature>
<reference evidence="3 4" key="1">
    <citation type="journal article" date="2012" name="Genome Biol. Evol.">
        <title>Genome Sequence of the Mesophilic Thermotogales Bacterium Mesotoga prima MesG1.Ag.4.2 Reveals the Largest Thermotogales Genome To Date.</title>
        <authorList>
            <person name="Zhaxybayeva O."/>
            <person name="Swithers K.S."/>
            <person name="Foght J."/>
            <person name="Green A.G."/>
            <person name="Bruce D."/>
            <person name="Detter C."/>
            <person name="Han S."/>
            <person name="Teshima H."/>
            <person name="Han J."/>
            <person name="Woyke T."/>
            <person name="Pitluck S."/>
            <person name="Nolan M."/>
            <person name="Ivanova N."/>
            <person name="Pati A."/>
            <person name="Land M.L."/>
            <person name="Dlutek M."/>
            <person name="Doolittle W.F."/>
            <person name="Noll K.M."/>
            <person name="Nesbo C.L."/>
        </authorList>
    </citation>
    <scope>NUCLEOTIDE SEQUENCE [LARGE SCALE GENOMIC DNA]</scope>
    <source>
        <strain evidence="4">mesG1.Ag.4.2</strain>
    </source>
</reference>
<comment type="subunit">
    <text evidence="2">Homotetramer.</text>
</comment>
<feature type="binding site" evidence="2">
    <location>
        <position position="178"/>
    </location>
    <ligand>
        <name>FAD</name>
        <dbReference type="ChEBI" id="CHEBI:57692"/>
        <note>ligand shared between neighboring subunits</note>
    </ligand>
</feature>
<keyword evidence="2" id="KW-0489">Methyltransferase</keyword>
<sequence length="229" mass="26520">MKIDVLDRGFVELVDKMGDDYSAVQAARTSYGKGLTNKERDDRLIDYLMKNGHQSPFEHIIFKFHLKLPIFVMRQLVRHRIASINERSGRYTEFSEEWYLPSVIRIPDKDNRQGSIVCKDKEMNERAISIISEAYENAYAAYKRLIEMGVAKEMARIVLPTSMYTEAYWTVNARSVMNFLNQRADSHAQAEIQEYAIAIAEIFKTGCPVTFDAFIRHSYTGDLLNREAQ</sequence>
<dbReference type="InterPro" id="IPR003669">
    <property type="entry name" value="Thymidylate_synthase_ThyX"/>
</dbReference>
<dbReference type="STRING" id="660470.Theba_0527"/>
<feature type="binding site" evidence="2">
    <location>
        <position position="55"/>
    </location>
    <ligand>
        <name>FAD</name>
        <dbReference type="ChEBI" id="CHEBI:57692"/>
        <note>ligand shared between neighboring subunits</note>
    </ligand>
</feature>
<organism evidence="3 4">
    <name type="scientific">Mesotoga prima MesG1.Ag.4.2</name>
    <dbReference type="NCBI Taxonomy" id="660470"/>
    <lineage>
        <taxon>Bacteria</taxon>
        <taxon>Thermotogati</taxon>
        <taxon>Thermotogota</taxon>
        <taxon>Thermotogae</taxon>
        <taxon>Kosmotogales</taxon>
        <taxon>Kosmotogaceae</taxon>
        <taxon>Mesotoga</taxon>
    </lineage>
</organism>